<evidence type="ECO:0000313" key="4">
    <source>
        <dbReference type="Proteomes" id="UP001428341"/>
    </source>
</evidence>
<evidence type="ECO:0000256" key="1">
    <source>
        <dbReference type="SAM" id="SignalP"/>
    </source>
</evidence>
<keyword evidence="4" id="KW-1185">Reference proteome</keyword>
<dbReference type="PROSITE" id="PS50994">
    <property type="entry name" value="INTEGRASE"/>
    <property type="match status" value="1"/>
</dbReference>
<evidence type="ECO:0000259" key="2">
    <source>
        <dbReference type="PROSITE" id="PS50994"/>
    </source>
</evidence>
<keyword evidence="1" id="KW-0732">Signal</keyword>
<dbReference type="GO" id="GO:0015074">
    <property type="term" value="P:DNA integration"/>
    <property type="evidence" value="ECO:0007669"/>
    <property type="project" value="InterPro"/>
</dbReference>
<feature type="signal peptide" evidence="1">
    <location>
        <begin position="1"/>
        <end position="19"/>
    </location>
</feature>
<dbReference type="InterPro" id="IPR001584">
    <property type="entry name" value="Integrase_cat-core"/>
</dbReference>
<sequence length="437" mass="50992">MMPLNPILVVEIFIYGVLTSWDPFPSSFGHQYILVVVDYVSKWVKVIRCRTNDHKVVIGFFKSNIVSRFGFPRAIISDGGAHFCNKVFKALLTKYSITHKVATPYHPQASSQVEISNREIKHILEKTVRLDRKDWSLRLDDALWAYRTAFKTPIGMSPYRLVKLHSRRSGLFIVHTVFPHGVVEIKDPKNGVTFKILMNILKPLQRVKSHLKRQIRFCKTHHIWALQPPELVSNVEDLESQLRDIDRAVYNIELELEFVTPVKWRITVLRDNQNALLTIHKARSKRMRLLMRNNILADICWLIEAKVRLAGMVSDNREDKIQFIRDGLNKESLDDILLSLETHPNEYFIRKLDGKPILDPQRAFKPFLDVKPEEDMSYSRNYLEKLFICAYIANELLDMLQAYRPEPDPKTFVLESPNNDGNNSRSKKYKLDLTLRL</sequence>
<name>A0AAP0M7P9_9ROSI</name>
<comment type="caution">
    <text evidence="3">The sequence shown here is derived from an EMBL/GenBank/DDBJ whole genome shotgun (WGS) entry which is preliminary data.</text>
</comment>
<evidence type="ECO:0000313" key="3">
    <source>
        <dbReference type="EMBL" id="KAK9199664.1"/>
    </source>
</evidence>
<dbReference type="PANTHER" id="PTHR47266">
    <property type="entry name" value="ENDONUCLEASE-RELATED"/>
    <property type="match status" value="1"/>
</dbReference>
<proteinExistence type="predicted"/>
<feature type="chain" id="PRO_5043034259" description="Integrase catalytic domain-containing protein" evidence="1">
    <location>
        <begin position="20"/>
        <end position="437"/>
    </location>
</feature>
<dbReference type="GO" id="GO:0003676">
    <property type="term" value="F:nucleic acid binding"/>
    <property type="evidence" value="ECO:0007669"/>
    <property type="project" value="InterPro"/>
</dbReference>
<dbReference type="SUPFAM" id="SSF53098">
    <property type="entry name" value="Ribonuclease H-like"/>
    <property type="match status" value="1"/>
</dbReference>
<dbReference type="InterPro" id="IPR036397">
    <property type="entry name" value="RNaseH_sf"/>
</dbReference>
<organism evidence="3 4">
    <name type="scientific">Citrus x changshan-huyou</name>
    <dbReference type="NCBI Taxonomy" id="2935761"/>
    <lineage>
        <taxon>Eukaryota</taxon>
        <taxon>Viridiplantae</taxon>
        <taxon>Streptophyta</taxon>
        <taxon>Embryophyta</taxon>
        <taxon>Tracheophyta</taxon>
        <taxon>Spermatophyta</taxon>
        <taxon>Magnoliopsida</taxon>
        <taxon>eudicotyledons</taxon>
        <taxon>Gunneridae</taxon>
        <taxon>Pentapetalae</taxon>
        <taxon>rosids</taxon>
        <taxon>malvids</taxon>
        <taxon>Sapindales</taxon>
        <taxon>Rutaceae</taxon>
        <taxon>Aurantioideae</taxon>
        <taxon>Citrus</taxon>
    </lineage>
</organism>
<reference evidence="3 4" key="1">
    <citation type="submission" date="2024-05" db="EMBL/GenBank/DDBJ databases">
        <title>Haplotype-resolved chromosome-level genome assembly of Huyou (Citrus changshanensis).</title>
        <authorList>
            <person name="Miao C."/>
            <person name="Chen W."/>
            <person name="Wu Y."/>
            <person name="Wang L."/>
            <person name="Zhao S."/>
            <person name="Grierson D."/>
            <person name="Xu C."/>
            <person name="Chen K."/>
        </authorList>
    </citation>
    <scope>NUCLEOTIDE SEQUENCE [LARGE SCALE GENOMIC DNA]</scope>
    <source>
        <strain evidence="3">01-14</strain>
        <tissue evidence="3">Leaf</tissue>
    </source>
</reference>
<dbReference type="Proteomes" id="UP001428341">
    <property type="component" value="Unassembled WGS sequence"/>
</dbReference>
<dbReference type="AlphaFoldDB" id="A0AAP0M7P9"/>
<dbReference type="Pfam" id="PF00665">
    <property type="entry name" value="rve"/>
    <property type="match status" value="1"/>
</dbReference>
<protein>
    <recommendedName>
        <fullName evidence="2">Integrase catalytic domain-containing protein</fullName>
    </recommendedName>
</protein>
<accession>A0AAP0M7P9</accession>
<feature type="domain" description="Integrase catalytic" evidence="2">
    <location>
        <begin position="1"/>
        <end position="166"/>
    </location>
</feature>
<dbReference type="Gene3D" id="3.30.420.10">
    <property type="entry name" value="Ribonuclease H-like superfamily/Ribonuclease H"/>
    <property type="match status" value="1"/>
</dbReference>
<dbReference type="EMBL" id="JBCGBO010000005">
    <property type="protein sequence ID" value="KAK9199664.1"/>
    <property type="molecule type" value="Genomic_DNA"/>
</dbReference>
<dbReference type="InterPro" id="IPR052160">
    <property type="entry name" value="Gypsy_RT_Integrase-like"/>
</dbReference>
<dbReference type="InterPro" id="IPR012337">
    <property type="entry name" value="RNaseH-like_sf"/>
</dbReference>
<gene>
    <name evidence="3" type="ORF">WN944_014856</name>
</gene>